<evidence type="ECO:0000256" key="2">
    <source>
        <dbReference type="ARBA" id="ARBA00022692"/>
    </source>
</evidence>
<evidence type="ECO:0000259" key="6">
    <source>
        <dbReference type="Pfam" id="PF02931"/>
    </source>
</evidence>
<dbReference type="Gene3D" id="2.70.170.10">
    <property type="entry name" value="Neurotransmitter-gated ion-channel ligand-binding domain"/>
    <property type="match status" value="1"/>
</dbReference>
<dbReference type="InterPro" id="IPR038050">
    <property type="entry name" value="Neuro_actylchol_rec"/>
</dbReference>
<dbReference type="InterPro" id="IPR006201">
    <property type="entry name" value="Neur_channel"/>
</dbReference>
<keyword evidence="3 5" id="KW-1133">Transmembrane helix</keyword>
<dbReference type="SUPFAM" id="SSF63712">
    <property type="entry name" value="Nicotinic receptor ligand binding domain-like"/>
    <property type="match status" value="1"/>
</dbReference>
<dbReference type="InterPro" id="IPR006202">
    <property type="entry name" value="Neur_chan_lig-bd"/>
</dbReference>
<keyword evidence="2 5" id="KW-0812">Transmembrane</keyword>
<feature type="transmembrane region" description="Helical" evidence="5">
    <location>
        <begin position="162"/>
        <end position="186"/>
    </location>
</feature>
<dbReference type="SUPFAM" id="SSF90112">
    <property type="entry name" value="Neurotransmitter-gated ion-channel transmembrane pore"/>
    <property type="match status" value="1"/>
</dbReference>
<dbReference type="Proteomes" id="UP001209878">
    <property type="component" value="Unassembled WGS sequence"/>
</dbReference>
<dbReference type="PRINTS" id="PR00252">
    <property type="entry name" value="NRIONCHANNEL"/>
</dbReference>
<evidence type="ECO:0000313" key="8">
    <source>
        <dbReference type="Proteomes" id="UP001209878"/>
    </source>
</evidence>
<dbReference type="PANTHER" id="PTHR18945">
    <property type="entry name" value="NEUROTRANSMITTER GATED ION CHANNEL"/>
    <property type="match status" value="1"/>
</dbReference>
<dbReference type="InterPro" id="IPR036719">
    <property type="entry name" value="Neuro-gated_channel_TM_sf"/>
</dbReference>
<dbReference type="Pfam" id="PF02931">
    <property type="entry name" value="Neur_chan_LBD"/>
    <property type="match status" value="1"/>
</dbReference>
<gene>
    <name evidence="7" type="ORF">NP493_890g02028</name>
</gene>
<dbReference type="AlphaFoldDB" id="A0AAD9KMP0"/>
<reference evidence="7" key="1">
    <citation type="journal article" date="2023" name="Mol. Biol. Evol.">
        <title>Third-Generation Sequencing Reveals the Adaptive Role of the Epigenome in Three Deep-Sea Polychaetes.</title>
        <authorList>
            <person name="Perez M."/>
            <person name="Aroh O."/>
            <person name="Sun Y."/>
            <person name="Lan Y."/>
            <person name="Juniper S.K."/>
            <person name="Young C.R."/>
            <person name="Angers B."/>
            <person name="Qian P.Y."/>
        </authorList>
    </citation>
    <scope>NUCLEOTIDE SEQUENCE</scope>
    <source>
        <strain evidence="7">R07B-5</strain>
    </source>
</reference>
<dbReference type="GO" id="GO:0005230">
    <property type="term" value="F:extracellular ligand-gated monoatomic ion channel activity"/>
    <property type="evidence" value="ECO:0007669"/>
    <property type="project" value="InterPro"/>
</dbReference>
<evidence type="ECO:0000256" key="4">
    <source>
        <dbReference type="ARBA" id="ARBA00023136"/>
    </source>
</evidence>
<evidence type="ECO:0000256" key="3">
    <source>
        <dbReference type="ARBA" id="ARBA00022989"/>
    </source>
</evidence>
<dbReference type="Gene3D" id="1.20.58.390">
    <property type="entry name" value="Neurotransmitter-gated ion-channel transmembrane domain"/>
    <property type="match status" value="1"/>
</dbReference>
<evidence type="ECO:0000313" key="7">
    <source>
        <dbReference type="EMBL" id="KAK2173248.1"/>
    </source>
</evidence>
<feature type="domain" description="Neurotransmitter-gated ion-channel ligand-binding" evidence="6">
    <location>
        <begin position="2"/>
        <end position="160"/>
    </location>
</feature>
<organism evidence="7 8">
    <name type="scientific">Ridgeia piscesae</name>
    <name type="common">Tubeworm</name>
    <dbReference type="NCBI Taxonomy" id="27915"/>
    <lineage>
        <taxon>Eukaryota</taxon>
        <taxon>Metazoa</taxon>
        <taxon>Spiralia</taxon>
        <taxon>Lophotrochozoa</taxon>
        <taxon>Annelida</taxon>
        <taxon>Polychaeta</taxon>
        <taxon>Sedentaria</taxon>
        <taxon>Canalipalpata</taxon>
        <taxon>Sabellida</taxon>
        <taxon>Siboglinidae</taxon>
        <taxon>Ridgeia</taxon>
    </lineage>
</organism>
<dbReference type="EMBL" id="JAODUO010000890">
    <property type="protein sequence ID" value="KAK2173248.1"/>
    <property type="molecule type" value="Genomic_DNA"/>
</dbReference>
<proteinExistence type="predicted"/>
<protein>
    <recommendedName>
        <fullName evidence="6">Neurotransmitter-gated ion-channel ligand-binding domain-containing protein</fullName>
    </recommendedName>
</protein>
<keyword evidence="4 5" id="KW-0472">Membrane</keyword>
<dbReference type="InterPro" id="IPR036734">
    <property type="entry name" value="Neur_chan_lig-bd_sf"/>
</dbReference>
<comment type="subcellular location">
    <subcellularLocation>
        <location evidence="1">Membrane</location>
        <topology evidence="1">Multi-pass membrane protein</topology>
    </subcellularLocation>
</comment>
<accession>A0AAD9KMP0</accession>
<keyword evidence="8" id="KW-1185">Reference proteome</keyword>
<dbReference type="GO" id="GO:0016020">
    <property type="term" value="C:membrane"/>
    <property type="evidence" value="ECO:0007669"/>
    <property type="project" value="UniProtKB-SubCell"/>
</dbReference>
<dbReference type="GO" id="GO:0004888">
    <property type="term" value="F:transmembrane signaling receptor activity"/>
    <property type="evidence" value="ECO:0007669"/>
    <property type="project" value="InterPro"/>
</dbReference>
<evidence type="ECO:0000256" key="1">
    <source>
        <dbReference type="ARBA" id="ARBA00004141"/>
    </source>
</evidence>
<evidence type="ECO:0000256" key="5">
    <source>
        <dbReference type="SAM" id="Phobius"/>
    </source>
</evidence>
<comment type="caution">
    <text evidence="7">The sequence shown here is derived from an EMBL/GenBank/DDBJ whole genome shotgun (WGS) entry which is preliminary data.</text>
</comment>
<name>A0AAD9KMP0_RIDPI</name>
<sequence length="273" mass="31957">MIFFRRKWVDPRLRYDHLSNWTRIAVHPDFINKLWVPDIFFINERAAVVHEVTTPNMLIWLGLNGTVYMSVRLSLTLACPMLFARFPHETQLCRIDMESYAFTTDTLKLVWAEKTPLTVPKLLRMQQFYLASNKTEDCSEQAVYVTGRFPCLRVELSLKRFVAFYLMSTYVPTSFIVVLSWLSFWLDSDACAWPGDARCHYRPHNDDPELHIFTVTAEGTIRESTRRVDGYVHGVCVCSHHGVWFCQRPTPEGAGRIRAPRNRSRSRYQWPSK</sequence>